<dbReference type="GO" id="GO:0000166">
    <property type="term" value="F:nucleotide binding"/>
    <property type="evidence" value="ECO:0007669"/>
    <property type="project" value="UniProtKB-KW"/>
</dbReference>
<feature type="region of interest" description="Disordered" evidence="4">
    <location>
        <begin position="172"/>
        <end position="195"/>
    </location>
</feature>
<evidence type="ECO:0000256" key="4">
    <source>
        <dbReference type="SAM" id="MobiDB-lite"/>
    </source>
</evidence>
<evidence type="ECO:0000256" key="3">
    <source>
        <dbReference type="HAMAP-Rule" id="MF_00146"/>
    </source>
</evidence>
<comment type="subunit">
    <text evidence="3">Homotrimer.</text>
</comment>
<dbReference type="InterPro" id="IPR036157">
    <property type="entry name" value="dUTPase-like_sf"/>
</dbReference>
<name>A0A2H0FIS6_9BACT</name>
<dbReference type="InterPro" id="IPR011962">
    <property type="entry name" value="dCTP_deaminase"/>
</dbReference>
<protein>
    <recommendedName>
        <fullName evidence="3">dCTP deaminase</fullName>
        <ecNumber evidence="3">3.5.4.13</ecNumber>
    </recommendedName>
    <alternativeName>
        <fullName evidence="3">Deoxycytidine triphosphate deaminase</fullName>
    </alternativeName>
</protein>
<dbReference type="GO" id="GO:0015949">
    <property type="term" value="P:nucleobase-containing small molecule interconversion"/>
    <property type="evidence" value="ECO:0007669"/>
    <property type="project" value="TreeGrafter"/>
</dbReference>
<comment type="caution">
    <text evidence="5">The sequence shown here is derived from an EMBL/GenBank/DDBJ whole genome shotgun (WGS) entry which is preliminary data.</text>
</comment>
<keyword evidence="1 3" id="KW-0378">Hydrolase</keyword>
<dbReference type="HAMAP" id="MF_00146">
    <property type="entry name" value="dCTP_deaminase"/>
    <property type="match status" value="1"/>
</dbReference>
<dbReference type="UniPathway" id="UPA00610">
    <property type="reaction ID" value="UER00665"/>
</dbReference>
<dbReference type="InterPro" id="IPR033704">
    <property type="entry name" value="dUTPase_trimeric"/>
</dbReference>
<sequence length="195" mass="22090">MILSDRDIKKYLKLGKIKIKPKPIFKEQLGPCSMDLHLGNVFKTFKPAPYPYLDIKRSIDFEEFMEEIVIKDGDPFILQPKSFVLTVTKEEFSIDDDLMARLDGRSSLGRLGIVVHLTAARFDPGWQGKAVMELGNMGIMPVVLYAGVTRICALTFETLSSPAEIPYLKQKDHKYAKPKSPQASKLNQEIKTRKS</sequence>
<dbReference type="EC" id="3.5.4.13" evidence="3"/>
<evidence type="ECO:0000256" key="1">
    <source>
        <dbReference type="ARBA" id="ARBA00022801"/>
    </source>
</evidence>
<feature type="active site" description="Proton donor/acceptor" evidence="3">
    <location>
        <position position="133"/>
    </location>
</feature>
<keyword evidence="2 3" id="KW-0546">Nucleotide metabolism</keyword>
<dbReference type="GO" id="GO:0006226">
    <property type="term" value="P:dUMP biosynthetic process"/>
    <property type="evidence" value="ECO:0007669"/>
    <property type="project" value="UniProtKB-UniPathway"/>
</dbReference>
<feature type="binding site" evidence="3">
    <location>
        <position position="123"/>
    </location>
    <ligand>
        <name>dCTP</name>
        <dbReference type="ChEBI" id="CHEBI:61481"/>
    </ligand>
</feature>
<feature type="binding site" evidence="3">
    <location>
        <position position="167"/>
    </location>
    <ligand>
        <name>dCTP</name>
        <dbReference type="ChEBI" id="CHEBI:61481"/>
    </ligand>
</feature>
<organism evidence="5 6">
    <name type="scientific">Candidatus Nealsonbacteria bacterium CG18_big_fil_WC_8_21_14_2_50_37_10</name>
    <dbReference type="NCBI Taxonomy" id="1974717"/>
    <lineage>
        <taxon>Bacteria</taxon>
        <taxon>Candidatus Nealsoniibacteriota</taxon>
    </lineage>
</organism>
<dbReference type="NCBIfam" id="TIGR02274">
    <property type="entry name" value="dCTP_deam"/>
    <property type="match status" value="1"/>
</dbReference>
<gene>
    <name evidence="3" type="primary">dcd</name>
    <name evidence="5" type="ORF">COW72_01835</name>
</gene>
<dbReference type="SUPFAM" id="SSF51283">
    <property type="entry name" value="dUTPase-like"/>
    <property type="match status" value="1"/>
</dbReference>
<comment type="similarity">
    <text evidence="3">Belongs to the dCTP deaminase family.</text>
</comment>
<comment type="catalytic activity">
    <reaction evidence="3">
        <text>dCTP + H2O + H(+) = dUTP + NH4(+)</text>
        <dbReference type="Rhea" id="RHEA:22680"/>
        <dbReference type="ChEBI" id="CHEBI:15377"/>
        <dbReference type="ChEBI" id="CHEBI:15378"/>
        <dbReference type="ChEBI" id="CHEBI:28938"/>
        <dbReference type="ChEBI" id="CHEBI:61481"/>
        <dbReference type="ChEBI" id="CHEBI:61555"/>
        <dbReference type="EC" id="3.5.4.13"/>
    </reaction>
</comment>
<comment type="caution">
    <text evidence="3">Lacks conserved residue(s) required for the propagation of feature annotation.</text>
</comment>
<evidence type="ECO:0000313" key="5">
    <source>
        <dbReference type="EMBL" id="PIQ06608.1"/>
    </source>
</evidence>
<keyword evidence="3" id="KW-0547">Nucleotide-binding</keyword>
<dbReference type="Gene3D" id="2.70.40.10">
    <property type="match status" value="1"/>
</dbReference>
<dbReference type="PANTHER" id="PTHR42680">
    <property type="entry name" value="DCTP DEAMINASE"/>
    <property type="match status" value="1"/>
</dbReference>
<reference evidence="5 6" key="1">
    <citation type="submission" date="2017-09" db="EMBL/GenBank/DDBJ databases">
        <title>Depth-based differentiation of microbial function through sediment-hosted aquifers and enrichment of novel symbionts in the deep terrestrial subsurface.</title>
        <authorList>
            <person name="Probst A.J."/>
            <person name="Ladd B."/>
            <person name="Jarett J.K."/>
            <person name="Geller-Mcgrath D.E."/>
            <person name="Sieber C.M."/>
            <person name="Emerson J.B."/>
            <person name="Anantharaman K."/>
            <person name="Thomas B.C."/>
            <person name="Malmstrom R."/>
            <person name="Stieglmeier M."/>
            <person name="Klingl A."/>
            <person name="Woyke T."/>
            <person name="Ryan C.M."/>
            <person name="Banfield J.F."/>
        </authorList>
    </citation>
    <scope>NUCLEOTIDE SEQUENCE [LARGE SCALE GENOMIC DNA]</scope>
    <source>
        <strain evidence="5">CG18_big_fil_WC_8_21_14_2_50_37_10</strain>
    </source>
</reference>
<feature type="binding site" evidence="3">
    <location>
        <position position="174"/>
    </location>
    <ligand>
        <name>dCTP</name>
        <dbReference type="ChEBI" id="CHEBI:61481"/>
    </ligand>
</feature>
<comment type="function">
    <text evidence="3">Catalyzes the deamination of dCTP to dUTP.</text>
</comment>
<accession>A0A2H0FIS6</accession>
<feature type="binding site" evidence="3">
    <location>
        <begin position="105"/>
        <end position="110"/>
    </location>
    <ligand>
        <name>dCTP</name>
        <dbReference type="ChEBI" id="CHEBI:61481"/>
    </ligand>
</feature>
<comment type="pathway">
    <text evidence="3">Pyrimidine metabolism; dUMP biosynthesis; dUMP from dCTP (dUTP route): step 1/2.</text>
</comment>
<dbReference type="GO" id="GO:0008829">
    <property type="term" value="F:dCTP deaminase activity"/>
    <property type="evidence" value="ECO:0007669"/>
    <property type="project" value="UniProtKB-UniRule"/>
</dbReference>
<dbReference type="PANTHER" id="PTHR42680:SF3">
    <property type="entry name" value="DCTP DEAMINASE"/>
    <property type="match status" value="1"/>
</dbReference>
<dbReference type="EMBL" id="PCUC01000102">
    <property type="protein sequence ID" value="PIQ06608.1"/>
    <property type="molecule type" value="Genomic_DNA"/>
</dbReference>
<proteinExistence type="inferred from homology"/>
<dbReference type="AlphaFoldDB" id="A0A2H0FIS6"/>
<dbReference type="Pfam" id="PF22769">
    <property type="entry name" value="DCD"/>
    <property type="match status" value="1"/>
</dbReference>
<evidence type="ECO:0000313" key="6">
    <source>
        <dbReference type="Proteomes" id="UP000230778"/>
    </source>
</evidence>
<evidence type="ECO:0000256" key="2">
    <source>
        <dbReference type="ARBA" id="ARBA00023080"/>
    </source>
</evidence>
<dbReference type="GO" id="GO:0006229">
    <property type="term" value="P:dUTP biosynthetic process"/>
    <property type="evidence" value="ECO:0007669"/>
    <property type="project" value="UniProtKB-UniRule"/>
</dbReference>
<dbReference type="Proteomes" id="UP000230778">
    <property type="component" value="Unassembled WGS sequence"/>
</dbReference>
<dbReference type="CDD" id="cd07557">
    <property type="entry name" value="trimeric_dUTPase"/>
    <property type="match status" value="1"/>
</dbReference>